<dbReference type="Gene3D" id="2.160.20.10">
    <property type="entry name" value="Single-stranded right-handed beta-helix, Pectin lyase-like"/>
    <property type="match status" value="2"/>
</dbReference>
<dbReference type="Pfam" id="PF05860">
    <property type="entry name" value="TPS"/>
    <property type="match status" value="1"/>
</dbReference>
<evidence type="ECO:0000259" key="5">
    <source>
        <dbReference type="SMART" id="SM00912"/>
    </source>
</evidence>
<accession>A0ABT9SDM3</accession>
<keyword evidence="3" id="KW-0732">Signal</keyword>
<dbReference type="NCBIfam" id="TIGR01901">
    <property type="entry name" value="adhes_NPXG"/>
    <property type="match status" value="1"/>
</dbReference>
<dbReference type="PANTHER" id="PTHR12338">
    <property type="entry name" value="AUTOTRANSPORTER"/>
    <property type="match status" value="1"/>
</dbReference>
<reference evidence="6 7" key="1">
    <citation type="submission" date="2023-07" db="EMBL/GenBank/DDBJ databases">
        <title>Sorghum-associated microbial communities from plants grown in Nebraska, USA.</title>
        <authorList>
            <person name="Schachtman D."/>
        </authorList>
    </citation>
    <scope>NUCLEOTIDE SEQUENCE [LARGE SCALE GENOMIC DNA]</scope>
    <source>
        <strain evidence="6 7">DS1607</strain>
    </source>
</reference>
<feature type="domain" description="Filamentous haemagglutinin FhaB/tRNA nuclease CdiA-like TPS" evidence="5">
    <location>
        <begin position="141"/>
        <end position="255"/>
    </location>
</feature>
<dbReference type="PANTHER" id="PTHR12338:SF8">
    <property type="entry name" value="HEME_HEMOPEXIN-BINDING PROTEIN"/>
    <property type="match status" value="1"/>
</dbReference>
<organism evidence="6 7">
    <name type="scientific">Variovorax ginsengisoli</name>
    <dbReference type="NCBI Taxonomy" id="363844"/>
    <lineage>
        <taxon>Bacteria</taxon>
        <taxon>Pseudomonadati</taxon>
        <taxon>Pseudomonadota</taxon>
        <taxon>Betaproteobacteria</taxon>
        <taxon>Burkholderiales</taxon>
        <taxon>Comamonadaceae</taxon>
        <taxon>Variovorax</taxon>
    </lineage>
</organism>
<dbReference type="Pfam" id="PF12545">
    <property type="entry name" value="DUF3739"/>
    <property type="match status" value="1"/>
</dbReference>
<dbReference type="InterPro" id="IPR011050">
    <property type="entry name" value="Pectin_lyase_fold/virulence"/>
</dbReference>
<sequence length="4007" mass="406902">MTTRARNGKDRQRMRQEACAYRMVPLARAISVGLVAAGALGHADAQQAFSSAWFASKSAIQNTAAATGRLPNGTLASSLTSPQAQQQQANAVLQRSIDNLGLAARSIAAQQAAQNAARVAAAGEPSSVPDGLAEGGLKVDANSLTAGWLNANAPVQSNADGRTHVAVEQTADKAILNWETFNVGKNTTVDFQQQKDWAVLNRVNDPNARPSRVQGQIHGDGTVLIVNRNGIVFSGVSQVDTRNLVAAATDVDLSLFKANGIYTLGTGNTPTFKDAVGKVVVEAGARITTPEPASGTQSGGYVLLLGNQVNNAGEITTRKGQTELAAGDSFLIRKGVATDTNTASTTRGNEIAPQIDTSLTPGQVANGNTKDGSTGKVVNTGLIRAREGDITLAGHDVQQNGVAVSSTTVNTRGTIHLLNSASDGTGQVTLGPDALTAILIEDDGKTTALDSQRDALIKESATQDALRTRTGGFDNLSVLSDRRDQSRVEIVTGGTAKFQSGSLTVATGGQIAVSAGQRSFVAEGAQLDVSGAVGVNVAMESNSVQVNVQGNELRDSPLNRNAATLFNENVWLDRRELTLVSAGTGGYTSDRWYSAGGLLEVSGYLGLQGHGIGEWAAQGGTVTLSGKEVVTQQGSVVNLAGGSLDVQTGVIRQTWLRGSDGQMYRADKAPADMLFTGVTTGYDAEHARWGENTTEHFYSPIIAPQQRLENGYTVGRDAGRLQIDAPTSSFEGSIVATVFNGQRQAGARPSGVTDGYKLTQTTVALPGTLALQSYGVLGNVPTVLASDTQVTFSNDKAPADRTGTSWFNADAISSFGLGGLTVWSTKGIAVADALTLAPGGKVDFAAPSVDVYANLTARGGSVSLGSLAGSIGLIDANGAVHIGLHTGATIDTRGLWTNLLTDPDADPWRLAFIDGGGVSLKLTGGDNTQTTNSGDVTLETGSRIDASAGGAILANGKFTGGKGGDITLATFDWNDSSHQSSRLAATLTLDGTLASYGFSKGGALTIQTGGTVTIGDQAVDLSSGQLPAGVAAPYDLTLVQDYNVAAGTPLPVQMTRYYAPGTSLLDQAMPASNASALVVAWSGFFANNATVGAWTDIPVAMTYRSGGSTVSVSKGGTIPAGVNLVSIETAGLTVMPVVQFPSSVFASLKDQFSSFTITYAVGSTYTVDVAVSAGTVISAGTTLQQAASVQAPLQLDPGVFGSGFSKYAVNGGHGVFVSDGTKVDVTMPVYQLSASASRLATGGDVARAVDLVLPMLYTEDPIHGELTQRAGASVALAGSEITVGSGASLTVDPTQSIRLTASNSIVVNGDLVAHGGTIALLPDLTRAASSFDNGVLWIGESALLDVSGEAAIAVDSRGRRYGFAQTGGSLLIGLESNTSTPDAVGNWSTLKAMGTPVVIRPGARLLANGAAATIDVAQADGLSGAAAQVALAGEGGLIRIGSTKSIFNDGTLEARSGGANAAGGTLNLVLEVGTVLNQSGQPMIDPAGRIITLTQSDVASGLAADLTPANAAGLPTGQAQISADRVAAGGFGTLDLWSRSKFVFDGDVSLNLPKSLLLHRGMLTHTEAASSVVLSAPYVLLDGAATIKDGAAINLDVGATNAGSLTISAALIDVDKSVYFGASSSFGEVQDLGFAHVALKSSGDLRFAGHKVLRDASFDPTDPASYTNLPAGLYSGGADFTITASQLYPVTGGVGVIQVGPNENPTAGDPNWTLTINGLGDNPAVPLSAFGSLTVNAPTIHQNGIVRAPLGTIAFGKGNYSYYDTGGNKQYVSHVTLGAGSITSVSAEGLTMPYGGTVDGLSWLYEGQAVSFADLATLNSGISFNSATLTAQAGSLIDVSGGGLLTGAGFVAGRGGSVDVLHTALANANPANTYSNSSSQVYALVPGNASAYAPATADATTPAIGQQITLDHAVGDLPAGTYTLMPATYALLPGAYRIELGTKTTLTQDAVRLTNGSYVATGMLGTAHTGLRDSLATNVTITPAAAVRSYSQYNETSYSQFAIANAATFGGVTSRLERDASSISIDFGPNTGNVLDFEGLADLTADEGGKAGTLFVGTSSRLNLPTSIEVRAEGSAATAGMASVTAEDLSRFNAGTLALGGRYSLTNATNNQSTGLASGPEVVFSAASDSTVLRAGAAVHAGQVFVLAKDAVTVESGATIDTRQGATNLLDSSLGYVFNISSPQNNQGSSAILAVGNGRLDFLGAASGTLPSSITIKDGASLLTRGTIALSSSGAQTLGDVNLEARYLALSTTAFNIGTAQSLAAGGSTGGIALTQSIIDRLLGSGTPLEQITLAASQSINFYGNAAIDLTDQAGVAPTLVLNTPALYGWGGASDQASIIADTVVWSGVSSGFGVPGSPFVSATPGAVTAGGAGTGSGSLSINARNIVFGYAPGARSQDQTALHRLTRGFSTVNLVASDSITANNRNTLSVYASGPNRGAVFDPDTYVGQGGTLNLVTPLLTGDAGSSMAYRTGGGLTVSAPAAGAAATASVTALGADIQLFGNQVSIDTAVALPSGRLSITADNGITLDGRAAIDLAGRTVHAFDVTKESWGGDLLLETTHGAITQATASSIDVSSTRGEAGSVTVTATGVGGTVDFAGSLAGAGGQGLASGSMDLRVTSLDDFTRFNQKLNAAGFLEARSFVIKTGDLTIGDEVRAKTVAISADGGSLTVNGRIDASGTSVGSISLAARDDLTLASTAVLDVHGTTLAVDGRGAPIEANNRGQIELTAKAGTLRLNTGATLDLSTPSGAYGQVVLNTPRTGETSGDILIAAAGPLAIKGAANIALDAFWTYALPGGSVITQTTLDGYDAANTRFINAALGNGALQTRLAGLKTYGDAFHLRPGVEIASTGDLSTSGDLDLSGYRYGLNANRDASSATYGAGEPMALVIRAAGTLTVKGSISDGFAGTPGIPGTPNVYGGVVNIPGTFESDGAGGYYSFDYNTQYYMATDWVVPNTPSYEYGLYLGSGSYNPGDTVKAGTPFYLGELYIDPGVTLPVLAATFTAGMPDVPGKSGATAGAVMQAAGTQSASLRLVAGADPASADQRTLVAASALRAVGPGYGSLVLDAPITTDPSTGLEVASVLRTGTGSLDLRAGGDFRQNSLYGIYTAGTQVAGTDTYNKTASDTQRMYFVDHGGDVTVSAQGDLRSYTAYDPAGGEFNSSEPSNWLWQQGDSSQGEVTAWGIHFGGFAGMGALGGGNVHIHAGGDAGSTSSFSVKDNSGYLPTSDDSFNVVVASSGYVAGATPSQFGGGTLQLDVGGRINTGVYTSGGLADNLGVGTGAVINLRGDTTIDAGSIGQLVTSGYGLRNTVSSMAPYDPRAADTTRPRDRTFYTPLRLVTGDGSITVHSRGTAAVLTATDPSPDGISLWTDRSGYTLFSAGGSLSQLPVAGAGFSNSDNLSFDPANFTAIAPSGSITVGLMLSPSSTGSLELLAGDSLFGTAIMTSGPTATDLHAGDRDPIRLYAVAGDVILAVGNYDSNNTGSDAPQLLAAKPVVMRAGRDILTNAYILNNDPTDVSVISAGRDILNSVIGIWGPGQLEVSAGRNVYQSDQGSQYLNDKGSIISYGAIVTGDTRPGASIVVSAGAGATGPDYAKLAQLYLDPANQASAGAPLVDQPGKVAKTYQDELIAWLKERFGYVAKDGADARAYFAALAPDQQNILLREVYFAELKAAGREYNDPTSSRYGSYLRGRAAIAALFPADQTYDGDITMLTSSAALGPNVRRGGGVRTLFGGDIQMLTPGGKQIIGVDGQVPPSTAGVVTQGAGDISLYSQDSILLGLSRIMTTSGGDILAWSAQGDINAGRGSKTTQIYTPPKRVYDAYGNVTLSPQVPSSGAGIATLNPIPEVPAGDIDLIAPLGTVDAGEAGIRVSGNVNIAALHVVNAENIQAQGQSTGLPAVAAVNVGALTSASAAASSAAIAAQETVQRAREEARQAQPSVFTVRVLGFGNEPMEGGEKAPPSPPELKSDGGSYQQASPVQIVGLGGTVDPRQAARLTAEEQRLLQHDR</sequence>
<evidence type="ECO:0000256" key="3">
    <source>
        <dbReference type="ARBA" id="ARBA00022729"/>
    </source>
</evidence>
<dbReference type="InterPro" id="IPR021026">
    <property type="entry name" value="Filamn_hemagglutn_DUF3739"/>
</dbReference>
<dbReference type="EMBL" id="JAUSRO010000018">
    <property type="protein sequence ID" value="MDP9902456.1"/>
    <property type="molecule type" value="Genomic_DNA"/>
</dbReference>
<evidence type="ECO:0000256" key="2">
    <source>
        <dbReference type="ARBA" id="ARBA00022525"/>
    </source>
</evidence>
<proteinExistence type="predicted"/>
<name>A0ABT9SDM3_9BURK</name>
<keyword evidence="2" id="KW-0964">Secreted</keyword>
<evidence type="ECO:0000256" key="1">
    <source>
        <dbReference type="ARBA" id="ARBA00004613"/>
    </source>
</evidence>
<evidence type="ECO:0000313" key="6">
    <source>
        <dbReference type="EMBL" id="MDP9902456.1"/>
    </source>
</evidence>
<feature type="region of interest" description="Disordered" evidence="4">
    <location>
        <begin position="353"/>
        <end position="373"/>
    </location>
</feature>
<dbReference type="InterPro" id="IPR012334">
    <property type="entry name" value="Pectin_lyas_fold"/>
</dbReference>
<feature type="region of interest" description="Disordered" evidence="4">
    <location>
        <begin position="3948"/>
        <end position="3986"/>
    </location>
</feature>
<dbReference type="Proteomes" id="UP001226867">
    <property type="component" value="Unassembled WGS sequence"/>
</dbReference>
<dbReference type="RefSeq" id="WP_307692197.1">
    <property type="nucleotide sequence ID" value="NZ_JAUSRO010000018.1"/>
</dbReference>
<dbReference type="InterPro" id="IPR050909">
    <property type="entry name" value="Bact_Autotransporter_VF"/>
</dbReference>
<evidence type="ECO:0000256" key="4">
    <source>
        <dbReference type="SAM" id="MobiDB-lite"/>
    </source>
</evidence>
<dbReference type="SMART" id="SM00912">
    <property type="entry name" value="Haemagg_act"/>
    <property type="match status" value="1"/>
</dbReference>
<comment type="caution">
    <text evidence="6">The sequence shown here is derived from an EMBL/GenBank/DDBJ whole genome shotgun (WGS) entry which is preliminary data.</text>
</comment>
<feature type="compositionally biased region" description="Polar residues" evidence="4">
    <location>
        <begin position="355"/>
        <end position="372"/>
    </location>
</feature>
<comment type="subcellular location">
    <subcellularLocation>
        <location evidence="1">Secreted</location>
    </subcellularLocation>
</comment>
<keyword evidence="7" id="KW-1185">Reference proteome</keyword>
<gene>
    <name evidence="6" type="ORF">J2W36_004733</name>
</gene>
<dbReference type="InterPro" id="IPR008638">
    <property type="entry name" value="FhaB/CdiA-like_TPS"/>
</dbReference>
<evidence type="ECO:0000313" key="7">
    <source>
        <dbReference type="Proteomes" id="UP001226867"/>
    </source>
</evidence>
<protein>
    <submittedName>
        <fullName evidence="6">Filamentous hemagglutinin family protein</fullName>
    </submittedName>
</protein>
<dbReference type="SUPFAM" id="SSF51126">
    <property type="entry name" value="Pectin lyase-like"/>
    <property type="match status" value="1"/>
</dbReference>